<name>A9E5P0_9FLAO</name>
<evidence type="ECO:0000313" key="2">
    <source>
        <dbReference type="EMBL" id="EDP95204.1"/>
    </source>
</evidence>
<evidence type="ECO:0000256" key="1">
    <source>
        <dbReference type="SAM" id="SignalP"/>
    </source>
</evidence>
<evidence type="ECO:0008006" key="4">
    <source>
        <dbReference type="Google" id="ProtNLM"/>
    </source>
</evidence>
<comment type="caution">
    <text evidence="2">The sequence shown here is derived from an EMBL/GenBank/DDBJ whole genome shotgun (WGS) entry which is preliminary data.</text>
</comment>
<reference evidence="2 3" key="1">
    <citation type="journal article" date="2011" name="J. Bacteriol.">
        <title>Genome sequence of the algicidal bacterium Kordia algicida OT-1.</title>
        <authorList>
            <person name="Lee H.S."/>
            <person name="Kang S.G."/>
            <person name="Kwon K.K."/>
            <person name="Lee J.H."/>
            <person name="Kim S.J."/>
        </authorList>
    </citation>
    <scope>NUCLEOTIDE SEQUENCE [LARGE SCALE GENOMIC DNA]</scope>
    <source>
        <strain evidence="2 3">OT-1</strain>
    </source>
</reference>
<dbReference type="HOGENOM" id="CLU_047119_0_0_10"/>
<dbReference type="AlphaFoldDB" id="A9E5P0"/>
<proteinExistence type="predicted"/>
<dbReference type="STRING" id="391587.KAOT1_06962"/>
<dbReference type="Gene3D" id="1.25.40.10">
    <property type="entry name" value="Tetratricopeptide repeat domain"/>
    <property type="match status" value="1"/>
</dbReference>
<sequence length="445" mass="50601">MKTMTTLLVTTLCVFVSVTSKAQNNCKEILSLFDENVKTKRFEQAKPQLAFLRENCATLHYGIYARGETLLKHELKKASDKKTVALKLITLYEDRLKLYPEKTKKGTFLPRIGALMINHEIGTTEAQYKLFHEAFTTDKTNFKHVRHLYHYFELYYKMYKSENYGVSLENLIEKYEVVSKKFATEKTRLINIQNTSKEQKKIDRATKTISGIDQFTKNMNIIIEKEATCETLIPMYEKEFQTHKSDLQWMRKAAGKLDAKACKNDALFIELVETIDALEPSANSKLYLHKIHARKGNSAKAKTYLDAYLALETDRIKKAKILNKEGDKAAKKGQKAKARTYYLAAVKANPNSGRSYLKLAKLYATSANACGTDEFTKKAVYWKAAEMARKAASVDASAKKEATEWIARYMSLAPDKPAVFNKGFNGGEKIDMNCWIGGTVTVPKL</sequence>
<keyword evidence="3" id="KW-1185">Reference proteome</keyword>
<dbReference type="EMBL" id="ABIB01000010">
    <property type="protein sequence ID" value="EDP95204.1"/>
    <property type="molecule type" value="Genomic_DNA"/>
</dbReference>
<accession>A9E5P0</accession>
<dbReference type="Proteomes" id="UP000002945">
    <property type="component" value="Unassembled WGS sequence"/>
</dbReference>
<dbReference type="InterPro" id="IPR011990">
    <property type="entry name" value="TPR-like_helical_dom_sf"/>
</dbReference>
<feature type="signal peptide" evidence="1">
    <location>
        <begin position="1"/>
        <end position="22"/>
    </location>
</feature>
<feature type="chain" id="PRO_5002737891" description="TPR domain protein" evidence="1">
    <location>
        <begin position="23"/>
        <end position="445"/>
    </location>
</feature>
<protein>
    <recommendedName>
        <fullName evidence="4">TPR domain protein</fullName>
    </recommendedName>
</protein>
<evidence type="ECO:0000313" key="3">
    <source>
        <dbReference type="Proteomes" id="UP000002945"/>
    </source>
</evidence>
<dbReference type="eggNOG" id="COG0457">
    <property type="taxonomic scope" value="Bacteria"/>
</dbReference>
<keyword evidence="1" id="KW-0732">Signal</keyword>
<dbReference type="SUPFAM" id="SSF48452">
    <property type="entry name" value="TPR-like"/>
    <property type="match status" value="1"/>
</dbReference>
<organism evidence="2 3">
    <name type="scientific">Kordia algicida OT-1</name>
    <dbReference type="NCBI Taxonomy" id="391587"/>
    <lineage>
        <taxon>Bacteria</taxon>
        <taxon>Pseudomonadati</taxon>
        <taxon>Bacteroidota</taxon>
        <taxon>Flavobacteriia</taxon>
        <taxon>Flavobacteriales</taxon>
        <taxon>Flavobacteriaceae</taxon>
        <taxon>Kordia</taxon>
    </lineage>
</organism>
<gene>
    <name evidence="2" type="ORF">KAOT1_06962</name>
</gene>